<evidence type="ECO:0000256" key="1">
    <source>
        <dbReference type="SAM" id="MobiDB-lite"/>
    </source>
</evidence>
<gene>
    <name evidence="2" type="ORF">CEV31_3539</name>
</gene>
<dbReference type="EMBL" id="NNRJ01000054">
    <property type="protein sequence ID" value="OYR13079.1"/>
    <property type="molecule type" value="Genomic_DNA"/>
</dbReference>
<proteinExistence type="predicted"/>
<dbReference type="RefSeq" id="WP_094509046.1">
    <property type="nucleotide sequence ID" value="NZ_JBHEEK010000018.1"/>
</dbReference>
<keyword evidence="3" id="KW-1185">Reference proteome</keyword>
<dbReference type="Proteomes" id="UP000215590">
    <property type="component" value="Unassembled WGS sequence"/>
</dbReference>
<protein>
    <submittedName>
        <fullName evidence="2">Uncharacterized protein</fullName>
    </submittedName>
</protein>
<comment type="caution">
    <text evidence="2">The sequence shown here is derived from an EMBL/GenBank/DDBJ whole genome shotgun (WGS) entry which is preliminary data.</text>
</comment>
<organism evidence="2 3">
    <name type="scientific">Brucella thiophenivorans</name>
    <dbReference type="NCBI Taxonomy" id="571255"/>
    <lineage>
        <taxon>Bacteria</taxon>
        <taxon>Pseudomonadati</taxon>
        <taxon>Pseudomonadota</taxon>
        <taxon>Alphaproteobacteria</taxon>
        <taxon>Hyphomicrobiales</taxon>
        <taxon>Brucellaceae</taxon>
        <taxon>Brucella/Ochrobactrum group</taxon>
        <taxon>Brucella</taxon>
    </lineage>
</organism>
<name>A0A256FDZ1_9HYPH</name>
<sequence length="97" mass="10193">MNAIEKRIPPAAGKGRPKGAMNKTTALLKDAILTAAADAGNKTGEDGLVSYLTQQAEENPVAFMGLLGKVLPLQISGDPDQPVKTITRIELVPLRAD</sequence>
<dbReference type="AlphaFoldDB" id="A0A256FDZ1"/>
<dbReference type="OrthoDB" id="8410886at2"/>
<evidence type="ECO:0000313" key="2">
    <source>
        <dbReference type="EMBL" id="OYR13079.1"/>
    </source>
</evidence>
<reference evidence="2 3" key="1">
    <citation type="submission" date="2017-07" db="EMBL/GenBank/DDBJ databases">
        <title>Phylogenetic study on the rhizospheric bacterium Ochrobactrum sp. A44.</title>
        <authorList>
            <person name="Krzyzanowska D.M."/>
            <person name="Ossowicki A."/>
            <person name="Rajewska M."/>
            <person name="Maciag T."/>
            <person name="Kaczynski Z."/>
            <person name="Czerwicka M."/>
            <person name="Jafra S."/>
        </authorList>
    </citation>
    <scope>NUCLEOTIDE SEQUENCE [LARGE SCALE GENOMIC DNA]</scope>
    <source>
        <strain evidence="2 3">DSM 7216</strain>
    </source>
</reference>
<evidence type="ECO:0000313" key="3">
    <source>
        <dbReference type="Proteomes" id="UP000215590"/>
    </source>
</evidence>
<feature type="region of interest" description="Disordered" evidence="1">
    <location>
        <begin position="1"/>
        <end position="20"/>
    </location>
</feature>
<accession>A0A256FDZ1</accession>